<dbReference type="AlphaFoldDB" id="A0A1L9T364"/>
<organism evidence="2 3">
    <name type="scientific">Aspergillus sydowii CBS 593.65</name>
    <dbReference type="NCBI Taxonomy" id="1036612"/>
    <lineage>
        <taxon>Eukaryota</taxon>
        <taxon>Fungi</taxon>
        <taxon>Dikarya</taxon>
        <taxon>Ascomycota</taxon>
        <taxon>Pezizomycotina</taxon>
        <taxon>Eurotiomycetes</taxon>
        <taxon>Eurotiomycetidae</taxon>
        <taxon>Eurotiales</taxon>
        <taxon>Aspergillaceae</taxon>
        <taxon>Aspergillus</taxon>
        <taxon>Aspergillus subgen. Nidulantes</taxon>
    </lineage>
</organism>
<keyword evidence="3" id="KW-1185">Reference proteome</keyword>
<sequence length="83" mass="9831">MLVEIIPHFVRIVDRDPLPKYLNHAFRPTGWLVLMTNNHHLYHCFPTTVWVLHRAFGCNLFIVMTSLLIWATCVPFKQRRCLA</sequence>
<dbReference type="RefSeq" id="XP_040697700.1">
    <property type="nucleotide sequence ID" value="XM_040848140.1"/>
</dbReference>
<keyword evidence="1" id="KW-1133">Transmembrane helix</keyword>
<protein>
    <submittedName>
        <fullName evidence="2">Uncharacterized protein</fullName>
    </submittedName>
</protein>
<name>A0A1L9T364_9EURO</name>
<evidence type="ECO:0000313" key="2">
    <source>
        <dbReference type="EMBL" id="OJJ53894.1"/>
    </source>
</evidence>
<dbReference type="Proteomes" id="UP000184356">
    <property type="component" value="Unassembled WGS sequence"/>
</dbReference>
<dbReference type="EMBL" id="KV878596">
    <property type="protein sequence ID" value="OJJ53894.1"/>
    <property type="molecule type" value="Genomic_DNA"/>
</dbReference>
<keyword evidence="1" id="KW-0812">Transmembrane</keyword>
<dbReference type="VEuPathDB" id="FungiDB:ASPSYDRAFT_507397"/>
<proteinExistence type="predicted"/>
<evidence type="ECO:0000256" key="1">
    <source>
        <dbReference type="SAM" id="Phobius"/>
    </source>
</evidence>
<evidence type="ECO:0000313" key="3">
    <source>
        <dbReference type="Proteomes" id="UP000184356"/>
    </source>
</evidence>
<reference evidence="3" key="1">
    <citation type="journal article" date="2017" name="Genome Biol.">
        <title>Comparative genomics reveals high biological diversity and specific adaptations in the industrially and medically important fungal genus Aspergillus.</title>
        <authorList>
            <person name="de Vries R.P."/>
            <person name="Riley R."/>
            <person name="Wiebenga A."/>
            <person name="Aguilar-Osorio G."/>
            <person name="Amillis S."/>
            <person name="Uchima C.A."/>
            <person name="Anderluh G."/>
            <person name="Asadollahi M."/>
            <person name="Askin M."/>
            <person name="Barry K."/>
            <person name="Battaglia E."/>
            <person name="Bayram O."/>
            <person name="Benocci T."/>
            <person name="Braus-Stromeyer S.A."/>
            <person name="Caldana C."/>
            <person name="Canovas D."/>
            <person name="Cerqueira G.C."/>
            <person name="Chen F."/>
            <person name="Chen W."/>
            <person name="Choi C."/>
            <person name="Clum A."/>
            <person name="Dos Santos R.A."/>
            <person name="Damasio A.R."/>
            <person name="Diallinas G."/>
            <person name="Emri T."/>
            <person name="Fekete E."/>
            <person name="Flipphi M."/>
            <person name="Freyberg S."/>
            <person name="Gallo A."/>
            <person name="Gournas C."/>
            <person name="Habgood R."/>
            <person name="Hainaut M."/>
            <person name="Harispe M.L."/>
            <person name="Henrissat B."/>
            <person name="Hilden K.S."/>
            <person name="Hope R."/>
            <person name="Hossain A."/>
            <person name="Karabika E."/>
            <person name="Karaffa L."/>
            <person name="Karanyi Z."/>
            <person name="Krasevec N."/>
            <person name="Kuo A."/>
            <person name="Kusch H."/>
            <person name="LaButti K."/>
            <person name="Lagendijk E.L."/>
            <person name="Lapidus A."/>
            <person name="Levasseur A."/>
            <person name="Lindquist E."/>
            <person name="Lipzen A."/>
            <person name="Logrieco A.F."/>
            <person name="MacCabe A."/>
            <person name="Maekelae M.R."/>
            <person name="Malavazi I."/>
            <person name="Melin P."/>
            <person name="Meyer V."/>
            <person name="Mielnichuk N."/>
            <person name="Miskei M."/>
            <person name="Molnar A.P."/>
            <person name="Mule G."/>
            <person name="Ngan C.Y."/>
            <person name="Orejas M."/>
            <person name="Orosz E."/>
            <person name="Ouedraogo J.P."/>
            <person name="Overkamp K.M."/>
            <person name="Park H.-S."/>
            <person name="Perrone G."/>
            <person name="Piumi F."/>
            <person name="Punt P.J."/>
            <person name="Ram A.F."/>
            <person name="Ramon A."/>
            <person name="Rauscher S."/>
            <person name="Record E."/>
            <person name="Riano-Pachon D.M."/>
            <person name="Robert V."/>
            <person name="Roehrig J."/>
            <person name="Ruller R."/>
            <person name="Salamov A."/>
            <person name="Salih N.S."/>
            <person name="Samson R.A."/>
            <person name="Sandor E."/>
            <person name="Sanguinetti M."/>
            <person name="Schuetze T."/>
            <person name="Sepcic K."/>
            <person name="Shelest E."/>
            <person name="Sherlock G."/>
            <person name="Sophianopoulou V."/>
            <person name="Squina F.M."/>
            <person name="Sun H."/>
            <person name="Susca A."/>
            <person name="Todd R.B."/>
            <person name="Tsang A."/>
            <person name="Unkles S.E."/>
            <person name="van de Wiele N."/>
            <person name="van Rossen-Uffink D."/>
            <person name="Oliveira J.V."/>
            <person name="Vesth T.C."/>
            <person name="Visser J."/>
            <person name="Yu J.-H."/>
            <person name="Zhou M."/>
            <person name="Andersen M.R."/>
            <person name="Archer D.B."/>
            <person name="Baker S.E."/>
            <person name="Benoit I."/>
            <person name="Brakhage A.A."/>
            <person name="Braus G.H."/>
            <person name="Fischer R."/>
            <person name="Frisvad J.C."/>
            <person name="Goldman G.H."/>
            <person name="Houbraken J."/>
            <person name="Oakley B."/>
            <person name="Pocsi I."/>
            <person name="Scazzocchio C."/>
            <person name="Seiboth B."/>
            <person name="vanKuyk P.A."/>
            <person name="Wortman J."/>
            <person name="Dyer P.S."/>
            <person name="Grigoriev I.V."/>
        </authorList>
    </citation>
    <scope>NUCLEOTIDE SEQUENCE [LARGE SCALE GENOMIC DNA]</scope>
    <source>
        <strain evidence="3">CBS 593.65</strain>
    </source>
</reference>
<keyword evidence="1" id="KW-0472">Membrane</keyword>
<dbReference type="GeneID" id="63764213"/>
<feature type="transmembrane region" description="Helical" evidence="1">
    <location>
        <begin position="51"/>
        <end position="70"/>
    </location>
</feature>
<gene>
    <name evidence="2" type="ORF">ASPSYDRAFT_507397</name>
</gene>
<accession>A0A1L9T364</accession>